<dbReference type="NCBIfam" id="TIGR02033">
    <property type="entry name" value="D-hydantoinase"/>
    <property type="match status" value="1"/>
</dbReference>
<gene>
    <name evidence="7" type="primary">hydA</name>
    <name evidence="7" type="ORF">IAD36_06670</name>
</gene>
<dbReference type="InterPro" id="IPR011778">
    <property type="entry name" value="Hydantoinase/dihydroPyrase"/>
</dbReference>
<dbReference type="GO" id="GO:0005829">
    <property type="term" value="C:cytosol"/>
    <property type="evidence" value="ECO:0007669"/>
    <property type="project" value="TreeGrafter"/>
</dbReference>
<dbReference type="SUPFAM" id="SSF51556">
    <property type="entry name" value="Metallo-dependent hydrolases"/>
    <property type="match status" value="1"/>
</dbReference>
<dbReference type="EC" id="3.5.2.2" evidence="7"/>
<evidence type="ECO:0000256" key="3">
    <source>
        <dbReference type="ARBA" id="ARBA00022723"/>
    </source>
</evidence>
<comment type="PTM">
    <text evidence="5">Carbamylation allows a single lysine to coordinate two divalent metal cations.</text>
</comment>
<dbReference type="SUPFAM" id="SSF51338">
    <property type="entry name" value="Composite domain of metallo-dependent hydrolases"/>
    <property type="match status" value="1"/>
</dbReference>
<reference evidence="7" key="1">
    <citation type="submission" date="2020-10" db="EMBL/GenBank/DDBJ databases">
        <authorList>
            <person name="Gilroy R."/>
        </authorList>
    </citation>
    <scope>NUCLEOTIDE SEQUENCE</scope>
    <source>
        <strain evidence="7">ChiGjej3B3-7149</strain>
    </source>
</reference>
<evidence type="ECO:0000256" key="1">
    <source>
        <dbReference type="ARBA" id="ARBA00001947"/>
    </source>
</evidence>
<organism evidence="7 8">
    <name type="scientific">Candidatus Scatomorpha intestinigallinarum</name>
    <dbReference type="NCBI Taxonomy" id="2840923"/>
    <lineage>
        <taxon>Bacteria</taxon>
        <taxon>Bacillati</taxon>
        <taxon>Bacillota</taxon>
        <taxon>Clostridia</taxon>
        <taxon>Eubacteriales</taxon>
        <taxon>Candidatus Scatomorpha</taxon>
    </lineage>
</organism>
<comment type="similarity">
    <text evidence="2">Belongs to the metallo-dependent hydrolases superfamily. Hydantoinase/dihydropyrimidinase family.</text>
</comment>
<dbReference type="PANTHER" id="PTHR11647:SF1">
    <property type="entry name" value="COLLAPSIN RESPONSE MEDIATOR PROTEIN"/>
    <property type="match status" value="1"/>
</dbReference>
<evidence type="ECO:0000256" key="4">
    <source>
        <dbReference type="ARBA" id="ARBA00022801"/>
    </source>
</evidence>
<dbReference type="PANTHER" id="PTHR11647">
    <property type="entry name" value="HYDRANTOINASE/DIHYDROPYRIMIDINASE FAMILY MEMBER"/>
    <property type="match status" value="1"/>
</dbReference>
<dbReference type="InterPro" id="IPR011059">
    <property type="entry name" value="Metal-dep_hydrolase_composite"/>
</dbReference>
<accession>A0A9D1IZU0</accession>
<dbReference type="GO" id="GO:0004157">
    <property type="term" value="F:dihydropyrimidinase activity"/>
    <property type="evidence" value="ECO:0007669"/>
    <property type="project" value="UniProtKB-EC"/>
</dbReference>
<dbReference type="Proteomes" id="UP000824238">
    <property type="component" value="Unassembled WGS sequence"/>
</dbReference>
<comment type="cofactor">
    <cofactor evidence="1">
        <name>Zn(2+)</name>
        <dbReference type="ChEBI" id="CHEBI:29105"/>
    </cofactor>
</comment>
<sequence length="454" mass="49580">MLCIKNGTIIGPDGREKADLYVENGRIAAVGGTLPYDESWDAEGCLLFPGFIDSHTHLEMDTGSTVTADSFASGTAAALAGGTTVILDFATQDRGHTLAEALEAWHSRADGHCACDYGFHMAVTEWNEATRAELADMEREGVTSFKAYMAYENLRLNDKELLELFKATADIGVVGVHCELGDEVNSRVARLLAEGKTGPEWHPRSRPNEVESLAVRRCLALAREAGGNAWVVHLSTREGLAEIEAARGTGQRVLVETCPQYLTLTDEVYEKPDFEGAKFVCSPPIRSEADKAALWGGIKAGEVDIISTDHCSFNFKRQKELGRGNFSKIPNGLPGIEHRPMLLWTEGVNTGKLSAEEFCRLLSTEPAKAFGMYPRKGELKPGADADIVVWDPEATMRLTATDMNMLADYSPWEGAQLRGLPKAVFLHGELAAEKGRVKKPCGGRYVRREKSLGF</sequence>
<dbReference type="FunFam" id="3.20.20.140:FF:000076">
    <property type="entry name" value="Dihydropyrimidinase like 2"/>
    <property type="match status" value="1"/>
</dbReference>
<protein>
    <submittedName>
        <fullName evidence="7">Dihydropyrimidinase</fullName>
        <ecNumber evidence="7">3.5.2.2</ecNumber>
    </submittedName>
</protein>
<comment type="caution">
    <text evidence="7">The sequence shown here is derived from an EMBL/GenBank/DDBJ whole genome shotgun (WGS) entry which is preliminary data.</text>
</comment>
<dbReference type="Gene3D" id="3.20.20.140">
    <property type="entry name" value="Metal-dependent hydrolases"/>
    <property type="match status" value="1"/>
</dbReference>
<keyword evidence="4 7" id="KW-0378">Hydrolase</keyword>
<dbReference type="InterPro" id="IPR006680">
    <property type="entry name" value="Amidohydro-rel"/>
</dbReference>
<dbReference type="EMBL" id="DVHH01000159">
    <property type="protein sequence ID" value="HIR55254.1"/>
    <property type="molecule type" value="Genomic_DNA"/>
</dbReference>
<evidence type="ECO:0000313" key="8">
    <source>
        <dbReference type="Proteomes" id="UP000824238"/>
    </source>
</evidence>
<proteinExistence type="inferred from homology"/>
<feature type="domain" description="Amidohydrolase-related" evidence="6">
    <location>
        <begin position="47"/>
        <end position="429"/>
    </location>
</feature>
<reference evidence="7" key="2">
    <citation type="journal article" date="2021" name="PeerJ">
        <title>Extensive microbial diversity within the chicken gut microbiome revealed by metagenomics and culture.</title>
        <authorList>
            <person name="Gilroy R."/>
            <person name="Ravi A."/>
            <person name="Getino M."/>
            <person name="Pursley I."/>
            <person name="Horton D.L."/>
            <person name="Alikhan N.F."/>
            <person name="Baker D."/>
            <person name="Gharbi K."/>
            <person name="Hall N."/>
            <person name="Watson M."/>
            <person name="Adriaenssens E.M."/>
            <person name="Foster-Nyarko E."/>
            <person name="Jarju S."/>
            <person name="Secka A."/>
            <person name="Antonio M."/>
            <person name="Oren A."/>
            <person name="Chaudhuri R.R."/>
            <person name="La Ragione R."/>
            <person name="Hildebrand F."/>
            <person name="Pallen M.J."/>
        </authorList>
    </citation>
    <scope>NUCLEOTIDE SEQUENCE</scope>
    <source>
        <strain evidence="7">ChiGjej3B3-7149</strain>
    </source>
</reference>
<dbReference type="InterPro" id="IPR050378">
    <property type="entry name" value="Metallo-dep_Hydrolases_sf"/>
</dbReference>
<dbReference type="GO" id="GO:0046872">
    <property type="term" value="F:metal ion binding"/>
    <property type="evidence" value="ECO:0007669"/>
    <property type="project" value="UniProtKB-KW"/>
</dbReference>
<evidence type="ECO:0000259" key="6">
    <source>
        <dbReference type="Pfam" id="PF01979"/>
    </source>
</evidence>
<dbReference type="CDD" id="cd01314">
    <property type="entry name" value="D-HYD"/>
    <property type="match status" value="1"/>
</dbReference>
<evidence type="ECO:0000256" key="5">
    <source>
        <dbReference type="PIRSR" id="PIRSR611778-50"/>
    </source>
</evidence>
<dbReference type="Pfam" id="PF01979">
    <property type="entry name" value="Amidohydro_1"/>
    <property type="match status" value="1"/>
</dbReference>
<keyword evidence="3" id="KW-0479">Metal-binding</keyword>
<evidence type="ECO:0000256" key="2">
    <source>
        <dbReference type="ARBA" id="ARBA00008829"/>
    </source>
</evidence>
<name>A0A9D1IZU0_9FIRM</name>
<dbReference type="Gene3D" id="2.30.40.10">
    <property type="entry name" value="Urease, subunit C, domain 1"/>
    <property type="match status" value="1"/>
</dbReference>
<dbReference type="InterPro" id="IPR032466">
    <property type="entry name" value="Metal_Hydrolase"/>
</dbReference>
<feature type="modified residue" description="N6-carboxylysine" evidence="5">
    <location>
        <position position="146"/>
    </location>
</feature>
<dbReference type="AlphaFoldDB" id="A0A9D1IZU0"/>
<evidence type="ECO:0000313" key="7">
    <source>
        <dbReference type="EMBL" id="HIR55254.1"/>
    </source>
</evidence>